<keyword evidence="4" id="KW-0732">Signal</keyword>
<evidence type="ECO:0000256" key="7">
    <source>
        <dbReference type="PIRSR" id="PIRSR638970-1"/>
    </source>
</evidence>
<dbReference type="Gene3D" id="2.60.220.10">
    <property type="entry name" value="Polysaccharide lyase family 8-like, C-terminal"/>
    <property type="match status" value="1"/>
</dbReference>
<dbReference type="Pfam" id="PF24517">
    <property type="entry name" value="CBM96"/>
    <property type="match status" value="2"/>
</dbReference>
<feature type="active site" evidence="7">
    <location>
        <position position="1428"/>
    </location>
</feature>
<dbReference type="SMART" id="SM00560">
    <property type="entry name" value="LamGL"/>
    <property type="match status" value="2"/>
</dbReference>
<keyword evidence="6" id="KW-0456">Lyase</keyword>
<dbReference type="GO" id="GO:0016787">
    <property type="term" value="F:hydrolase activity"/>
    <property type="evidence" value="ECO:0007669"/>
    <property type="project" value="InterPro"/>
</dbReference>
<dbReference type="InterPro" id="IPR029052">
    <property type="entry name" value="Metallo-depent_PP-like"/>
</dbReference>
<evidence type="ECO:0000256" key="2">
    <source>
        <dbReference type="ARBA" id="ARBA00006699"/>
    </source>
</evidence>
<comment type="similarity">
    <text evidence="2">Belongs to the polysaccharide lyase 8 family.</text>
</comment>
<evidence type="ECO:0000256" key="1">
    <source>
        <dbReference type="ARBA" id="ARBA00004613"/>
    </source>
</evidence>
<evidence type="ECO:0000256" key="3">
    <source>
        <dbReference type="ARBA" id="ARBA00022525"/>
    </source>
</evidence>
<dbReference type="PANTHER" id="PTHR38481:SF1">
    <property type="entry name" value="HYALURONATE LYASE"/>
    <property type="match status" value="1"/>
</dbReference>
<name>A0AAW9WLB3_9FIRM</name>
<keyword evidence="3" id="KW-0964">Secreted</keyword>
<dbReference type="InterPro" id="IPR004103">
    <property type="entry name" value="Lyase_8_C"/>
</dbReference>
<evidence type="ECO:0000313" key="10">
    <source>
        <dbReference type="Proteomes" id="UP000434223"/>
    </source>
</evidence>
<dbReference type="InterPro" id="IPR014718">
    <property type="entry name" value="GH-type_carb-bd"/>
</dbReference>
<dbReference type="Proteomes" id="UP000434223">
    <property type="component" value="Unassembled WGS sequence"/>
</dbReference>
<sequence length="2298" mass="251336">MGKTENGIVELQRAAAVPLARSIPALQRLTDIRSMKTEHGFSRGNCFMKLKWKKLCAAVLAVTMTMGNLTYGAPLNSGTASVKSVSDEGLVYYSDFDDNTARDLSGSGNDGTINGGITFVDGIKGKALYVNNTGSQAGSDSNEAGQYVDLGSKLTFGKEDFTISLWMKTDGHGSTNSAILGNKNYANGSNVGFAIGNFTGASYGPDVRANFSGTGSSRVEIKEIKANDDAWHHLAVVFDRDGEMTVYMDGTRTSSVSMAGHAGKTVDTGMPVILGAGGNKKNGMARCALDEVRMYTRSLSAAEIERLYRDIMDESGTEALLKDGLVMHSTFDEESVTAAQITDVTGNGNNGTVVGTPAYEKGIRGNAISFDNGESAGQGNTKAKQYVNYGKPKDLMFGTSDFSLSFWIKTENHGQNNGTILSNKNYLSGSNVGWAFGNYDNASDTDVRMNFSGISGKRVEIKKISANDDQWHHIVGTYDRDGNMTVYMDGEKYSSVSMAEHSGKTVDAGFDFVLGGDGRGCYGMSRCMVDELRVYNKVLADSAVKTIYEAEGAAVIVDQMAAQLAAVKPGSEYPQDRIDAMAEEIAKTKRAVEELQAAAAMAAVKALREKYNQFLEGSEPLASFQVVSDVHIKSDDLTETNAANMIAGLKDIKAMDPDTLGIMNLGDFTQSGTKAQYDGMYKIMDQYSPVSDDKVMITLGNHDVRGTSSADWNKDETVISKYWPTAKALYLERNARYMPNTDGKLYFDRWLGGYHFIAINTENGIKDAMYLSDEQLEWLDQTLAENASPDKPIFVMGHNALKDTHWRSNILNDFGNQDGRVKEIFAKYPQVIYMSGHIHNGFGVVEAIDREFGTMVDLPSYNDSENGVKETGTGYHVKIYDDSVVFKARNFKTSTWLPEYDITVTTPNLPSVYKEAKKLNADDYTADSYQKLETLLKEAEAFFATEYDQSDLTYEKVGPPSKSLFTDAVRTRINELAAEITAAMAELKSGEQAVTASQDVYLQAGKDAGTVSTSFSNYDASKLRVKYSDGDQSFTRRALLKFDLSAVGSDTKEAELVLQLTGGISNSNPAKDFTSAEVRQIGNQWEAGSVTWNTIPARTAEKAAGIITKAEISGDLVTVDVSEAVTAALAKGEKEISFEISCPTEANDNMIDFYSTRAEGKQAPKLVTRNSSTDKPVNQEFAQLREKWMNNLLGGTLDTGNAAVRTYIAGLNEKALEYWDTMIKSGDASRTNLWSDLDMSYISGTGASAKVHSGNVAETFKRMKEMAIAWATEGCELYQNEELKQELITALDFMNENHYSSSDSQTPFFGNWWHWEIGGPIAFMDTALILYDDLTLKQINSYAAAVNRFTNVCDKPSGYPGSPAMTGANLIDKGMVVAQVALLTDNGSKLEHVKKAYKTVFEYVTTGDGFYEDGSFIQHQALAYMGGYGSQLYEKLSILFSVLAGSDYELTYDDHAEQLIFDMVFEGIEPFLYNGLCMDMISGRDITRNTSSDKKRGAGIMDAMMLIGDAMPEEQQQRFNSMMKYYVGIDEEYYYSRSSHIASLMKANQIMNDDTIEPRSEYVLHKLFASMDKLVHIMPGYGFALSMHSSRTYGHELINDEGKRTWNISDGMTYLYNGDREQYGEGYWATVDPKRLAGTTTEYVTRPNGAGDRTKNVYSWVGGSSLGDYGTAGMHYKTLGSSGSTRNGTDAKKSWFMFDDEIVAVGSGITSSTGNYVETVIDNRKIKADGSNQVLIDGNEKSIRDDGAESAEKGTKIPDASWLYLEGNTEDSDIGYYFPGKADIMALKEKRTGNWSAQGTTEGQETNQFATFWFEHGKKPSGADYSYVILPGKDAAGTESYAANPDIEVLECSEDAHAVRENSLGITGVNFWNSKGKAVAGITSSKPASVTVQVSDGMVTAGVADPTQENNGTIELSIPYAGGDIVEKDGNVEVLQKTPFIKLSVKTAGTTGSTSQVTLKLADTGQIELVGLSEEFDRIKVAPGTKFADIKLPETVKAYDNAGNIHTLELTWERGEYQKDVYGVYTLTGVLKLPEGISNSAGITASVEVQVGDESSASMDDVYVQGGTDGDKNFSGSTSLIVKYDLGAQNYTRKSLMKFSLAEVPEDAEQIYLTYELTGTPSADFEAANIYRVGNDWEGNSVTFNSFPDRKSTEPAAVMTKRMTSESLIQHLDVTEAVRAAVRDGESEISFEISIPTAAGNNYVGIHSSRTAKEGAVKPALTWKTDYEPEKIVKKNLSFIKDLASAINTSEFSNVDEARLKQLIADAERILADEDASMEEIHEIERLLTQEMVKYRKY</sequence>
<dbReference type="GO" id="GO:0005975">
    <property type="term" value="P:carbohydrate metabolic process"/>
    <property type="evidence" value="ECO:0007669"/>
    <property type="project" value="InterPro"/>
</dbReference>
<dbReference type="InterPro" id="IPR008929">
    <property type="entry name" value="Chondroitin_lyas"/>
</dbReference>
<feature type="domain" description="LamG-like jellyroll fold" evidence="8">
    <location>
        <begin position="400"/>
        <end position="542"/>
    </location>
</feature>
<dbReference type="GO" id="GO:0030246">
    <property type="term" value="F:carbohydrate binding"/>
    <property type="evidence" value="ECO:0007669"/>
    <property type="project" value="InterPro"/>
</dbReference>
<feature type="active site" evidence="7">
    <location>
        <position position="1419"/>
    </location>
</feature>
<dbReference type="Gene3D" id="1.50.10.100">
    <property type="entry name" value="Chondroitin AC/alginate lyase"/>
    <property type="match status" value="1"/>
</dbReference>
<dbReference type="InterPro" id="IPR004843">
    <property type="entry name" value="Calcineurin-like_PHP"/>
</dbReference>
<keyword evidence="5" id="KW-1015">Disulfide bond</keyword>
<evidence type="ECO:0000259" key="8">
    <source>
        <dbReference type="SMART" id="SM00560"/>
    </source>
</evidence>
<proteinExistence type="inferred from homology"/>
<evidence type="ECO:0000256" key="5">
    <source>
        <dbReference type="ARBA" id="ARBA00023157"/>
    </source>
</evidence>
<dbReference type="InterPro" id="IPR055372">
    <property type="entry name" value="CBM96"/>
</dbReference>
<dbReference type="InterPro" id="IPR003159">
    <property type="entry name" value="Lyase_8_central_dom"/>
</dbReference>
<dbReference type="SUPFAM" id="SSF74650">
    <property type="entry name" value="Galactose mutarotase-like"/>
    <property type="match status" value="1"/>
</dbReference>
<dbReference type="SUPFAM" id="SSF49899">
    <property type="entry name" value="Concanavalin A-like lectins/glucanases"/>
    <property type="match status" value="2"/>
</dbReference>
<dbReference type="InterPro" id="IPR038970">
    <property type="entry name" value="Lyase_8"/>
</dbReference>
<comment type="caution">
    <text evidence="9">The sequence shown here is derived from an EMBL/GenBank/DDBJ whole genome shotgun (WGS) entry which is preliminary data.</text>
</comment>
<dbReference type="InterPro" id="IPR011013">
    <property type="entry name" value="Gal_mutarotase_sf_dom"/>
</dbReference>
<protein>
    <submittedName>
        <fullName evidence="9">DNRLRE domain-containing protein</fullName>
    </submittedName>
</protein>
<evidence type="ECO:0000256" key="4">
    <source>
        <dbReference type="ARBA" id="ARBA00022729"/>
    </source>
</evidence>
<dbReference type="Pfam" id="PF02884">
    <property type="entry name" value="Lyase_8_C"/>
    <property type="match status" value="1"/>
</dbReference>
<evidence type="ECO:0000256" key="6">
    <source>
        <dbReference type="ARBA" id="ARBA00023239"/>
    </source>
</evidence>
<dbReference type="SUPFAM" id="SSF56300">
    <property type="entry name" value="Metallo-dependent phosphatases"/>
    <property type="match status" value="1"/>
</dbReference>
<accession>A0AAW9WLB3</accession>
<dbReference type="Gene3D" id="2.70.98.10">
    <property type="match status" value="1"/>
</dbReference>
<evidence type="ECO:0000313" key="9">
    <source>
        <dbReference type="EMBL" id="MUB65168.1"/>
    </source>
</evidence>
<dbReference type="GO" id="GO:0005576">
    <property type="term" value="C:extracellular region"/>
    <property type="evidence" value="ECO:0007669"/>
    <property type="project" value="UniProtKB-SubCell"/>
</dbReference>
<dbReference type="GO" id="GO:0016837">
    <property type="term" value="F:carbon-oxygen lyase activity, acting on polysaccharides"/>
    <property type="evidence" value="ECO:0007669"/>
    <property type="project" value="UniProtKB-ARBA"/>
</dbReference>
<dbReference type="CDD" id="cd01083">
    <property type="entry name" value="GAG_Lyase"/>
    <property type="match status" value="1"/>
</dbReference>
<dbReference type="PANTHER" id="PTHR38481">
    <property type="entry name" value="HYALURONATE LYASE"/>
    <property type="match status" value="1"/>
</dbReference>
<dbReference type="Pfam" id="PF00149">
    <property type="entry name" value="Metallophos"/>
    <property type="match status" value="1"/>
</dbReference>
<dbReference type="Gene3D" id="3.60.21.10">
    <property type="match status" value="1"/>
</dbReference>
<gene>
    <name evidence="9" type="ORF">GNE07_19295</name>
</gene>
<dbReference type="InterPro" id="IPR011071">
    <property type="entry name" value="Lyase_8-like_C"/>
</dbReference>
<dbReference type="SUPFAM" id="SSF48230">
    <property type="entry name" value="Chondroitin AC/alginate lyase"/>
    <property type="match status" value="1"/>
</dbReference>
<feature type="active site" evidence="7">
    <location>
        <position position="1484"/>
    </location>
</feature>
<dbReference type="Gene3D" id="2.60.120.200">
    <property type="match status" value="2"/>
</dbReference>
<dbReference type="InterPro" id="IPR013320">
    <property type="entry name" value="ConA-like_dom_sf"/>
</dbReference>
<reference evidence="9 10" key="1">
    <citation type="submission" date="2019-09" db="EMBL/GenBank/DDBJ databases">
        <title>Draft genome sequencing of Hungatella hathewayi 123Y-2.</title>
        <authorList>
            <person name="Lv Q."/>
            <person name="Li S."/>
        </authorList>
    </citation>
    <scope>NUCLEOTIDE SEQUENCE [LARGE SCALE GENOMIC DNA]</scope>
    <source>
        <strain evidence="9 10">123Y-2</strain>
    </source>
</reference>
<dbReference type="Pfam" id="PF02278">
    <property type="entry name" value="Lyase_8"/>
    <property type="match status" value="1"/>
</dbReference>
<comment type="subcellular location">
    <subcellularLocation>
        <location evidence="1">Secreted</location>
    </subcellularLocation>
</comment>
<dbReference type="Pfam" id="PF08124">
    <property type="entry name" value="Lyase_8_N"/>
    <property type="match status" value="1"/>
</dbReference>
<feature type="domain" description="LamG-like jellyroll fold" evidence="8">
    <location>
        <begin position="159"/>
        <end position="302"/>
    </location>
</feature>
<dbReference type="NCBIfam" id="NF033679">
    <property type="entry name" value="DNRLRE_dom"/>
    <property type="match status" value="2"/>
</dbReference>
<dbReference type="Pfam" id="PF13385">
    <property type="entry name" value="Laminin_G_3"/>
    <property type="match status" value="2"/>
</dbReference>
<dbReference type="EMBL" id="WNME01000013">
    <property type="protein sequence ID" value="MUB65168.1"/>
    <property type="molecule type" value="Genomic_DNA"/>
</dbReference>
<dbReference type="SUPFAM" id="SSF49863">
    <property type="entry name" value="Hyaluronate lyase-like, C-terminal domain"/>
    <property type="match status" value="1"/>
</dbReference>
<dbReference type="InterPro" id="IPR012970">
    <property type="entry name" value="Lyase_8_alpha_N"/>
</dbReference>
<organism evidence="9 10">
    <name type="scientific">Hungatella hathewayi</name>
    <dbReference type="NCBI Taxonomy" id="154046"/>
    <lineage>
        <taxon>Bacteria</taxon>
        <taxon>Bacillati</taxon>
        <taxon>Bacillota</taxon>
        <taxon>Clostridia</taxon>
        <taxon>Lachnospirales</taxon>
        <taxon>Lachnospiraceae</taxon>
        <taxon>Hungatella</taxon>
    </lineage>
</organism>
<dbReference type="InterPro" id="IPR006558">
    <property type="entry name" value="LamG-like"/>
</dbReference>